<dbReference type="InterPro" id="IPR051701">
    <property type="entry name" value="Mito_OM_Translocase_MSP1"/>
</dbReference>
<keyword evidence="5" id="KW-0496">Mitochondrion</keyword>
<dbReference type="PANTHER" id="PTHR45644">
    <property type="entry name" value="AAA ATPASE, PUTATIVE (AFU_ORTHOLOGUE AFUA_2G12920)-RELATED-RELATED"/>
    <property type="match status" value="1"/>
</dbReference>
<keyword evidence="3" id="KW-0472">Membrane</keyword>
<dbReference type="Pfam" id="PF17862">
    <property type="entry name" value="AAA_lid_3"/>
    <property type="match status" value="1"/>
</dbReference>
<dbReference type="GO" id="GO:0016887">
    <property type="term" value="F:ATP hydrolysis activity"/>
    <property type="evidence" value="ECO:0007669"/>
    <property type="project" value="InterPro"/>
</dbReference>
<evidence type="ECO:0000256" key="6">
    <source>
        <dbReference type="SAM" id="MobiDB-lite"/>
    </source>
</evidence>
<accession>A0A1X2GVH7</accession>
<reference evidence="8 9" key="1">
    <citation type="submission" date="2016-07" db="EMBL/GenBank/DDBJ databases">
        <title>Pervasive Adenine N6-methylation of Active Genes in Fungi.</title>
        <authorList>
            <consortium name="DOE Joint Genome Institute"/>
            <person name="Mondo S.J."/>
            <person name="Dannebaum R.O."/>
            <person name="Kuo R.C."/>
            <person name="Labutti K."/>
            <person name="Haridas S."/>
            <person name="Kuo A."/>
            <person name="Salamov A."/>
            <person name="Ahrendt S.R."/>
            <person name="Lipzen A."/>
            <person name="Sullivan W."/>
            <person name="Andreopoulos W.B."/>
            <person name="Clum A."/>
            <person name="Lindquist E."/>
            <person name="Daum C."/>
            <person name="Ramamoorthy G.K."/>
            <person name="Gryganskyi A."/>
            <person name="Culley D."/>
            <person name="Magnuson J.K."/>
            <person name="James T.Y."/>
            <person name="O'Malley M.A."/>
            <person name="Stajich J.E."/>
            <person name="Spatafora J.W."/>
            <person name="Visel A."/>
            <person name="Grigoriev I.V."/>
        </authorList>
    </citation>
    <scope>NUCLEOTIDE SEQUENCE [LARGE SCALE GENOMIC DNA]</scope>
    <source>
        <strain evidence="8 9">NRRL 3301</strain>
    </source>
</reference>
<evidence type="ECO:0000313" key="8">
    <source>
        <dbReference type="EMBL" id="ORX62039.1"/>
    </source>
</evidence>
<protein>
    <submittedName>
        <fullName evidence="8">AAA-domain-containing protein</fullName>
    </submittedName>
</protein>
<dbReference type="InterPro" id="IPR003959">
    <property type="entry name" value="ATPase_AAA_core"/>
</dbReference>
<dbReference type="EMBL" id="MCGT01000002">
    <property type="protein sequence ID" value="ORX62039.1"/>
    <property type="molecule type" value="Genomic_DNA"/>
</dbReference>
<dbReference type="SMART" id="SM00382">
    <property type="entry name" value="AAA"/>
    <property type="match status" value="1"/>
</dbReference>
<dbReference type="InterPro" id="IPR003960">
    <property type="entry name" value="ATPase_AAA_CS"/>
</dbReference>
<evidence type="ECO:0000256" key="1">
    <source>
        <dbReference type="ARBA" id="ARBA00004572"/>
    </source>
</evidence>
<evidence type="ECO:0000256" key="3">
    <source>
        <dbReference type="ARBA" id="ARBA00022787"/>
    </source>
</evidence>
<feature type="compositionally biased region" description="Basic residues" evidence="6">
    <location>
        <begin position="53"/>
        <end position="64"/>
    </location>
</feature>
<dbReference type="PANTHER" id="PTHR45644:SF56">
    <property type="entry name" value="AAA ATPASE, PUTATIVE (AFU_ORTHOLOGUE AFUA_2G12920)-RELATED"/>
    <property type="match status" value="1"/>
</dbReference>
<feature type="domain" description="AAA+ ATPase" evidence="7">
    <location>
        <begin position="515"/>
        <end position="652"/>
    </location>
</feature>
<gene>
    <name evidence="8" type="ORF">DM01DRAFT_1331495</name>
</gene>
<dbReference type="InterPro" id="IPR003593">
    <property type="entry name" value="AAA+_ATPase"/>
</dbReference>
<dbReference type="Gene3D" id="3.40.50.300">
    <property type="entry name" value="P-loop containing nucleotide triphosphate hydrolases"/>
    <property type="match status" value="1"/>
</dbReference>
<sequence>MITRFSRSFPSRRSRWIHTSACALAAAKPVIDAPAPPPPPPLDSHVKANTGTKGRKQARKVKRHPTTIPEPLIKNVIGHDAMQPQALDPVYQFPESLWQELKYSIHAGFAPKATMASFDHSDHVALALPKPGATHLQDTLARQLAQSALADLVILDAQDFLALAEHNAGHAMSIIPIVSRDSSNLSTVLTLQSTNDEDPDDGVEEANQSLWLDAAGDATKLVNNAMDSMVSQYSRYFRSILQHQDSSRTLVYLRDFGDMHDTFGSLMLKALMAAVEDLRQQGLAVVLFAGYSPPLDANLPPHEDAEDEKDTSKDWRKHLVAGMKCLQWDGPFSTAAEQQLEHDAAQRIAEYNARQLVLMHLHKRVVGMHPVQVTEDLYQLEGIRDVVWSPEEIDRRVTVAMGRALQDNRDCLLPMDFIEASNIVQANLQSASLAQTTTKPRFTRSGGSLDLAKLKKECSSHEARLFSRIVDPSKVDGSFKEIRAPPSTIDTLQTLISLPLQRPDLFQHGILKRNAIHGVLLFGPPGTGKTMLAKAVAKESGSRMLEIQASDVYEMYVGEGEKNVKAIFSLARKLSPCVIFIDEVDSVMNRRRSETSSNAHREIINQLMVEWDGLSSNNQGVVVMAATNRPFDLDDAVLRRMPRRVLVDLPKEDDRKAILEMLLQDEQHNLSIDALAKSTQHYSGSDLKNLCVTAALRCLQQQLPTLETASQRSLSHDHFDHALKLVPASSSDDMQSLVEIRKWAQKYGDGHQKKPTPTFGFQ</sequence>
<dbReference type="STRING" id="101127.A0A1X2GVH7"/>
<dbReference type="SUPFAM" id="SSF52540">
    <property type="entry name" value="P-loop containing nucleoside triphosphate hydrolases"/>
    <property type="match status" value="1"/>
</dbReference>
<dbReference type="Gene3D" id="1.10.8.60">
    <property type="match status" value="1"/>
</dbReference>
<keyword evidence="2" id="KW-0547">Nucleotide-binding</keyword>
<dbReference type="Proteomes" id="UP000242146">
    <property type="component" value="Unassembled WGS sequence"/>
</dbReference>
<evidence type="ECO:0000256" key="4">
    <source>
        <dbReference type="ARBA" id="ARBA00022840"/>
    </source>
</evidence>
<feature type="region of interest" description="Disordered" evidence="6">
    <location>
        <begin position="33"/>
        <end position="64"/>
    </location>
</feature>
<dbReference type="InterPro" id="IPR041569">
    <property type="entry name" value="AAA_lid_3"/>
</dbReference>
<evidence type="ECO:0000313" key="9">
    <source>
        <dbReference type="Proteomes" id="UP000242146"/>
    </source>
</evidence>
<dbReference type="PROSITE" id="PS00674">
    <property type="entry name" value="AAA"/>
    <property type="match status" value="1"/>
</dbReference>
<comment type="caution">
    <text evidence="8">The sequence shown here is derived from an EMBL/GenBank/DDBJ whole genome shotgun (WGS) entry which is preliminary data.</text>
</comment>
<dbReference type="GO" id="GO:0005524">
    <property type="term" value="F:ATP binding"/>
    <property type="evidence" value="ECO:0007669"/>
    <property type="project" value="UniProtKB-KW"/>
</dbReference>
<keyword evidence="4" id="KW-0067">ATP-binding</keyword>
<dbReference type="AlphaFoldDB" id="A0A1X2GVH7"/>
<dbReference type="GO" id="GO:0005741">
    <property type="term" value="C:mitochondrial outer membrane"/>
    <property type="evidence" value="ECO:0007669"/>
    <property type="project" value="UniProtKB-SubCell"/>
</dbReference>
<name>A0A1X2GVH7_9FUNG</name>
<proteinExistence type="predicted"/>
<evidence type="ECO:0000256" key="2">
    <source>
        <dbReference type="ARBA" id="ARBA00022741"/>
    </source>
</evidence>
<comment type="subcellular location">
    <subcellularLocation>
        <location evidence="1">Mitochondrion outer membrane</location>
        <topology evidence="1">Single-pass membrane protein</topology>
    </subcellularLocation>
</comment>
<evidence type="ECO:0000259" key="7">
    <source>
        <dbReference type="SMART" id="SM00382"/>
    </source>
</evidence>
<keyword evidence="3" id="KW-1000">Mitochondrion outer membrane</keyword>
<keyword evidence="9" id="KW-1185">Reference proteome</keyword>
<dbReference type="InterPro" id="IPR027417">
    <property type="entry name" value="P-loop_NTPase"/>
</dbReference>
<dbReference type="OrthoDB" id="39734at2759"/>
<dbReference type="Pfam" id="PF00004">
    <property type="entry name" value="AAA"/>
    <property type="match status" value="1"/>
</dbReference>
<evidence type="ECO:0000256" key="5">
    <source>
        <dbReference type="ARBA" id="ARBA00023128"/>
    </source>
</evidence>
<organism evidence="8 9">
    <name type="scientific">Hesseltinella vesiculosa</name>
    <dbReference type="NCBI Taxonomy" id="101127"/>
    <lineage>
        <taxon>Eukaryota</taxon>
        <taxon>Fungi</taxon>
        <taxon>Fungi incertae sedis</taxon>
        <taxon>Mucoromycota</taxon>
        <taxon>Mucoromycotina</taxon>
        <taxon>Mucoromycetes</taxon>
        <taxon>Mucorales</taxon>
        <taxon>Cunninghamellaceae</taxon>
        <taxon>Hesseltinella</taxon>
    </lineage>
</organism>